<dbReference type="EMBL" id="JAYMYQ010000004">
    <property type="protein sequence ID" value="KAK7337810.1"/>
    <property type="molecule type" value="Genomic_DNA"/>
</dbReference>
<dbReference type="Proteomes" id="UP001367508">
    <property type="component" value="Unassembled WGS sequence"/>
</dbReference>
<evidence type="ECO:0000256" key="1">
    <source>
        <dbReference type="SAM" id="MobiDB-lite"/>
    </source>
</evidence>
<comment type="caution">
    <text evidence="3">The sequence shown here is derived from an EMBL/GenBank/DDBJ whole genome shotgun (WGS) entry which is preliminary data.</text>
</comment>
<feature type="compositionally biased region" description="Basic and acidic residues" evidence="1">
    <location>
        <begin position="195"/>
        <end position="210"/>
    </location>
</feature>
<feature type="chain" id="PRO_5042881546" evidence="2">
    <location>
        <begin position="18"/>
        <end position="258"/>
    </location>
</feature>
<protein>
    <submittedName>
        <fullName evidence="3">Uncharacterized protein</fullName>
    </submittedName>
</protein>
<name>A0AAN9LKM5_CANGL</name>
<dbReference type="AlphaFoldDB" id="A0AAN9LKM5"/>
<feature type="region of interest" description="Disordered" evidence="1">
    <location>
        <begin position="195"/>
        <end position="231"/>
    </location>
</feature>
<feature type="compositionally biased region" description="Low complexity" evidence="1">
    <location>
        <begin position="212"/>
        <end position="226"/>
    </location>
</feature>
<organism evidence="3 4">
    <name type="scientific">Canavalia gladiata</name>
    <name type="common">Sword bean</name>
    <name type="synonym">Dolichos gladiatus</name>
    <dbReference type="NCBI Taxonomy" id="3824"/>
    <lineage>
        <taxon>Eukaryota</taxon>
        <taxon>Viridiplantae</taxon>
        <taxon>Streptophyta</taxon>
        <taxon>Embryophyta</taxon>
        <taxon>Tracheophyta</taxon>
        <taxon>Spermatophyta</taxon>
        <taxon>Magnoliopsida</taxon>
        <taxon>eudicotyledons</taxon>
        <taxon>Gunneridae</taxon>
        <taxon>Pentapetalae</taxon>
        <taxon>rosids</taxon>
        <taxon>fabids</taxon>
        <taxon>Fabales</taxon>
        <taxon>Fabaceae</taxon>
        <taxon>Papilionoideae</taxon>
        <taxon>50 kb inversion clade</taxon>
        <taxon>NPAAA clade</taxon>
        <taxon>indigoferoid/millettioid clade</taxon>
        <taxon>Phaseoleae</taxon>
        <taxon>Canavalia</taxon>
    </lineage>
</organism>
<keyword evidence="2" id="KW-0732">Signal</keyword>
<keyword evidence="4" id="KW-1185">Reference proteome</keyword>
<evidence type="ECO:0000313" key="4">
    <source>
        <dbReference type="Proteomes" id="UP001367508"/>
    </source>
</evidence>
<proteinExistence type="predicted"/>
<evidence type="ECO:0000313" key="3">
    <source>
        <dbReference type="EMBL" id="KAK7337810.1"/>
    </source>
</evidence>
<gene>
    <name evidence="3" type="ORF">VNO77_18397</name>
</gene>
<accession>A0AAN9LKM5</accession>
<reference evidence="3 4" key="1">
    <citation type="submission" date="2024-01" db="EMBL/GenBank/DDBJ databases">
        <title>The genomes of 5 underutilized Papilionoideae crops provide insights into root nodulation and disease resistanc.</title>
        <authorList>
            <person name="Jiang F."/>
        </authorList>
    </citation>
    <scope>NUCLEOTIDE SEQUENCE [LARGE SCALE GENOMIC DNA]</scope>
    <source>
        <strain evidence="3">LVBAO_FW01</strain>
        <tissue evidence="3">Leaves</tissue>
    </source>
</reference>
<evidence type="ECO:0000256" key="2">
    <source>
        <dbReference type="SAM" id="SignalP"/>
    </source>
</evidence>
<sequence>MSALTCLVACGLVGLWAYGGPRLELDKEAQNLLKWLATSQAAEDINSDDELAYEMILTPLVPAAATIDKVLEEANMAYESESQKECQDILDSIDDMLELESPKEKPFFSFDHNCPIEPLSNLQINSEYKRASDYHALHNTGTRNVSKDKRDKQWGSLPFTITDQVNIDGEHATLLVTHPFESETVDSAHSDYLNRNELRTDADHKVRAPERSLQTDSSASSSVQSSFKDDKVSGKYNCMDQSSYGSISSVQHGQECCK</sequence>
<feature type="signal peptide" evidence="2">
    <location>
        <begin position="1"/>
        <end position="17"/>
    </location>
</feature>